<gene>
    <name evidence="1" type="ORF">SAMN05660772_02829</name>
</gene>
<dbReference type="RefSeq" id="WP_084257819.1">
    <property type="nucleotide sequence ID" value="NZ_FWWV01000049.1"/>
</dbReference>
<reference evidence="2" key="1">
    <citation type="submission" date="2017-04" db="EMBL/GenBank/DDBJ databases">
        <authorList>
            <person name="Varghese N."/>
            <person name="Submissions S."/>
        </authorList>
    </citation>
    <scope>NUCLEOTIDE SEQUENCE [LARGE SCALE GENOMIC DNA]</scope>
    <source>
        <strain evidence="2">DSM 23072</strain>
    </source>
</reference>
<dbReference type="STRING" id="1122938.SAMN05660772_02829"/>
<name>A0A1W1V5B4_9PAST</name>
<dbReference type="EMBL" id="FWWV01000049">
    <property type="protein sequence ID" value="SMB88552.1"/>
    <property type="molecule type" value="Genomic_DNA"/>
</dbReference>
<dbReference type="Proteomes" id="UP000192408">
    <property type="component" value="Unassembled WGS sequence"/>
</dbReference>
<accession>A0A1W1V5B4</accession>
<protein>
    <submittedName>
        <fullName evidence="1">Uncharacterized protein</fullName>
    </submittedName>
</protein>
<evidence type="ECO:0000313" key="2">
    <source>
        <dbReference type="Proteomes" id="UP000192408"/>
    </source>
</evidence>
<sequence length="79" mass="8996">MTVHELLSGFIQPGKWDGFEKLHIKTSGVVALEGFDRDKKTVTLLLSNNHAKIHAKLSLNELDELRDFLTTFMELLTDK</sequence>
<dbReference type="AlphaFoldDB" id="A0A1W1V5B4"/>
<keyword evidence="2" id="KW-1185">Reference proteome</keyword>
<proteinExistence type="predicted"/>
<evidence type="ECO:0000313" key="1">
    <source>
        <dbReference type="EMBL" id="SMB88552.1"/>
    </source>
</evidence>
<organism evidence="1 2">
    <name type="scientific">Pasteurella testudinis DSM 23072</name>
    <dbReference type="NCBI Taxonomy" id="1122938"/>
    <lineage>
        <taxon>Bacteria</taxon>
        <taxon>Pseudomonadati</taxon>
        <taxon>Pseudomonadota</taxon>
        <taxon>Gammaproteobacteria</taxon>
        <taxon>Pasteurellales</taxon>
        <taxon>Pasteurellaceae</taxon>
        <taxon>Pasteurella</taxon>
    </lineage>
</organism>